<feature type="transmembrane region" description="Helical" evidence="5">
    <location>
        <begin position="111"/>
        <end position="130"/>
    </location>
</feature>
<evidence type="ECO:0000256" key="3">
    <source>
        <dbReference type="ARBA" id="ARBA00022989"/>
    </source>
</evidence>
<evidence type="ECO:0000256" key="4">
    <source>
        <dbReference type="ARBA" id="ARBA00023136"/>
    </source>
</evidence>
<feature type="transmembrane region" description="Helical" evidence="5">
    <location>
        <begin position="65"/>
        <end position="91"/>
    </location>
</feature>
<keyword evidence="3 5" id="KW-1133">Transmembrane helix</keyword>
<comment type="caution">
    <text evidence="6">The sequence shown here is derived from an EMBL/GenBank/DDBJ whole genome shotgun (WGS) entry which is preliminary data.</text>
</comment>
<dbReference type="RefSeq" id="WP_227307544.1">
    <property type="nucleotide sequence ID" value="NZ_JAESVA010000003.1"/>
</dbReference>
<proteinExistence type="predicted"/>
<evidence type="ECO:0000256" key="5">
    <source>
        <dbReference type="SAM" id="Phobius"/>
    </source>
</evidence>
<reference evidence="6 7" key="1">
    <citation type="journal article" date="2021" name="Microorganisms">
        <title>Acidisoma silvae sp. nov. and Acidisomacellulosilytica sp. nov., Two Acidophilic Bacteria Isolated from Decaying Wood, Hydrolyzing Cellulose and Producing Poly-3-hydroxybutyrate.</title>
        <authorList>
            <person name="Mieszkin S."/>
            <person name="Pouder E."/>
            <person name="Uroz S."/>
            <person name="Simon-Colin C."/>
            <person name="Alain K."/>
        </authorList>
    </citation>
    <scope>NUCLEOTIDE SEQUENCE [LARGE SCALE GENOMIC DNA]</scope>
    <source>
        <strain evidence="6 7">HW T5.17</strain>
    </source>
</reference>
<sequence>MTIEMSLLLWSVVIGLLQCLATGFAVTLTRGVAFGGSARDDQKPIQGIGGRVIRAFNNFRETFPFFAALVLAGAVLHRHSALTVIGANLYFWSRVIYWPLYVTGVPMIRSLIWLGSLLGLILLLIGVAGIV</sequence>
<organism evidence="6 7">
    <name type="scientific">Acidisoma cellulosilyticum</name>
    <dbReference type="NCBI Taxonomy" id="2802395"/>
    <lineage>
        <taxon>Bacteria</taxon>
        <taxon>Pseudomonadati</taxon>
        <taxon>Pseudomonadota</taxon>
        <taxon>Alphaproteobacteria</taxon>
        <taxon>Acetobacterales</taxon>
        <taxon>Acidocellaceae</taxon>
        <taxon>Acidisoma</taxon>
    </lineage>
</organism>
<dbReference type="InterPro" id="IPR023352">
    <property type="entry name" value="MAPEG-like_dom_sf"/>
</dbReference>
<keyword evidence="4 5" id="KW-0472">Membrane</keyword>
<comment type="subcellular location">
    <subcellularLocation>
        <location evidence="1">Membrane</location>
    </subcellularLocation>
</comment>
<evidence type="ECO:0000256" key="1">
    <source>
        <dbReference type="ARBA" id="ARBA00004370"/>
    </source>
</evidence>
<dbReference type="InterPro" id="IPR001129">
    <property type="entry name" value="Membr-assoc_MAPEG"/>
</dbReference>
<gene>
    <name evidence="6" type="ORF">ACELLULO517_11680</name>
</gene>
<dbReference type="PANTHER" id="PTHR35371">
    <property type="entry name" value="INNER MEMBRANE PROTEIN"/>
    <property type="match status" value="1"/>
</dbReference>
<dbReference type="GO" id="GO:0016020">
    <property type="term" value="C:membrane"/>
    <property type="evidence" value="ECO:0007669"/>
    <property type="project" value="UniProtKB-SubCell"/>
</dbReference>
<dbReference type="SUPFAM" id="SSF161084">
    <property type="entry name" value="MAPEG domain-like"/>
    <property type="match status" value="1"/>
</dbReference>
<dbReference type="PANTHER" id="PTHR35371:SF1">
    <property type="entry name" value="BLR7753 PROTEIN"/>
    <property type="match status" value="1"/>
</dbReference>
<dbReference type="Proteomes" id="UP000721844">
    <property type="component" value="Unassembled WGS sequence"/>
</dbReference>
<evidence type="ECO:0000256" key="2">
    <source>
        <dbReference type="ARBA" id="ARBA00022692"/>
    </source>
</evidence>
<evidence type="ECO:0000313" key="7">
    <source>
        <dbReference type="Proteomes" id="UP000721844"/>
    </source>
</evidence>
<name>A0A963Z1F9_9PROT</name>
<dbReference type="Pfam" id="PF01124">
    <property type="entry name" value="MAPEG"/>
    <property type="match status" value="1"/>
</dbReference>
<keyword evidence="7" id="KW-1185">Reference proteome</keyword>
<protein>
    <submittedName>
        <fullName evidence="6">MAPEG family protein</fullName>
    </submittedName>
</protein>
<dbReference type="EMBL" id="JAESVA010000003">
    <property type="protein sequence ID" value="MCB8880896.1"/>
    <property type="molecule type" value="Genomic_DNA"/>
</dbReference>
<accession>A0A963Z1F9</accession>
<dbReference type="AlphaFoldDB" id="A0A963Z1F9"/>
<keyword evidence="2 5" id="KW-0812">Transmembrane</keyword>
<evidence type="ECO:0000313" key="6">
    <source>
        <dbReference type="EMBL" id="MCB8880896.1"/>
    </source>
</evidence>
<dbReference type="Gene3D" id="1.20.120.550">
    <property type="entry name" value="Membrane associated eicosanoid/glutathione metabolism-like domain"/>
    <property type="match status" value="1"/>
</dbReference>